<dbReference type="Pfam" id="PF04068">
    <property type="entry name" value="Fer4_RLI"/>
    <property type="match status" value="1"/>
</dbReference>
<dbReference type="InParanoid" id="A0A0B2UHV4"/>
<dbReference type="GO" id="GO:0005524">
    <property type="term" value="F:ATP binding"/>
    <property type="evidence" value="ECO:0007669"/>
    <property type="project" value="UniProtKB-KW"/>
</dbReference>
<dbReference type="GO" id="GO:0045727">
    <property type="term" value="P:positive regulation of translation"/>
    <property type="evidence" value="ECO:0007669"/>
    <property type="project" value="EnsemblFungi"/>
</dbReference>
<sequence>MAKNDEKTSITRLAIVNPELCKPSQCASECKKACPVNKTGRECIRITRKSEISEILCIGCSACQKKCPFKAITIINLPTSLDKEISHRYGENGFKVHRLPIPKPGKVLGLVGTNGIGKSSALKILSGDIKPNLGDYKNEPSWERILNHYKGSELQGYFNKVIDGQLKITSKIQYIDRLPKLLKKKFGVEIKSKLEKLAINNDARNKDALGDAKNEPDKLENKLLVIDVINDMDQRGKKEYYIDAMCLQNILNRDVEELSGGELQRFSLALAFMQESDVYIFDEPSSYLDVKQRLSAAKEIRELCQDNKYVIVVEHDLAILDLMSDFGCVLYGQPGAYGVITTPYSIKSAINIFLDGYIPTENMKFRSSELKFDISERPTDSSDRKNQYFYKAMKKTYGEFSLNVSAGAFNDSEIIVFLGENGMGKSTLVGLIAGIIKPNNDEEFSKLSCSLKPQKILPKFKGTVRELLSSKIRSSFINPSFMNDILKPLCIEYTYDQQVQNLSGGELQRIAIAMCLGKEANIYLIDEPSAFLDSDQRIAISKVIKRFIYSNNKIAFVVEHDLIVGTYLADKVIVFQGEPGISSTATPPMDILNGMNTFLKSLDVTFRRDPANLRPRINKPGSAKDRTQKENNQYFFS</sequence>
<keyword evidence="7" id="KW-1185">Reference proteome</keyword>
<dbReference type="GO" id="GO:0005506">
    <property type="term" value="F:iron ion binding"/>
    <property type="evidence" value="ECO:0007669"/>
    <property type="project" value="EnsemblFungi"/>
</dbReference>
<dbReference type="GO" id="GO:0032790">
    <property type="term" value="P:ribosome disassembly"/>
    <property type="evidence" value="ECO:0007669"/>
    <property type="project" value="EnsemblFungi"/>
</dbReference>
<feature type="domain" description="ABC transporter" evidence="4">
    <location>
        <begin position="384"/>
        <end position="602"/>
    </location>
</feature>
<dbReference type="GO" id="GO:0016887">
    <property type="term" value="F:ATP hydrolysis activity"/>
    <property type="evidence" value="ECO:0007669"/>
    <property type="project" value="InterPro"/>
</dbReference>
<evidence type="ECO:0000256" key="1">
    <source>
        <dbReference type="ARBA" id="ARBA00022741"/>
    </source>
</evidence>
<keyword evidence="2" id="KW-0067">ATP-binding</keyword>
<dbReference type="InterPro" id="IPR027417">
    <property type="entry name" value="P-loop_NTPase"/>
</dbReference>
<evidence type="ECO:0000256" key="2">
    <source>
        <dbReference type="ARBA" id="ARBA00022840"/>
    </source>
</evidence>
<evidence type="ECO:0000259" key="4">
    <source>
        <dbReference type="PROSITE" id="PS50893"/>
    </source>
</evidence>
<dbReference type="InterPro" id="IPR003439">
    <property type="entry name" value="ABC_transporter-like_ATP-bd"/>
</dbReference>
<dbReference type="InterPro" id="IPR017896">
    <property type="entry name" value="4Fe4S_Fe-S-bd"/>
</dbReference>
<dbReference type="HOGENOM" id="CLU_017344_4_1_1"/>
<dbReference type="InterPro" id="IPR017900">
    <property type="entry name" value="4Fe4S_Fe_S_CS"/>
</dbReference>
<proteinExistence type="predicted"/>
<dbReference type="GeneID" id="26262663"/>
<comment type="caution">
    <text evidence="6">The sequence shown here is derived from an EMBL/GenBank/DDBJ whole genome shotgun (WGS) entry which is preliminary data.</text>
</comment>
<dbReference type="PROSITE" id="PS00198">
    <property type="entry name" value="4FE4S_FER_1"/>
    <property type="match status" value="1"/>
</dbReference>
<dbReference type="InterPro" id="IPR007209">
    <property type="entry name" value="RNaseL-inhib-like_metal-bd_dom"/>
</dbReference>
<gene>
    <name evidence="6" type="ORF">M896_121460</name>
</gene>
<dbReference type="FunCoup" id="A0A0B2UHV4">
    <property type="interactions" value="345"/>
</dbReference>
<dbReference type="GO" id="GO:0005634">
    <property type="term" value="C:nucleus"/>
    <property type="evidence" value="ECO:0007669"/>
    <property type="project" value="EnsemblFungi"/>
</dbReference>
<evidence type="ECO:0000313" key="6">
    <source>
        <dbReference type="EMBL" id="KHN68923.1"/>
    </source>
</evidence>
<organism evidence="6 7">
    <name type="scientific">Ordospora colligata OC4</name>
    <dbReference type="NCBI Taxonomy" id="1354746"/>
    <lineage>
        <taxon>Eukaryota</taxon>
        <taxon>Fungi</taxon>
        <taxon>Fungi incertae sedis</taxon>
        <taxon>Microsporidia</taxon>
        <taxon>Ordosporidae</taxon>
        <taxon>Ordospora</taxon>
    </lineage>
</organism>
<feature type="region of interest" description="Disordered" evidence="3">
    <location>
        <begin position="612"/>
        <end position="637"/>
    </location>
</feature>
<dbReference type="GO" id="GO:0042273">
    <property type="term" value="P:ribosomal large subunit biogenesis"/>
    <property type="evidence" value="ECO:0007669"/>
    <property type="project" value="EnsemblFungi"/>
</dbReference>
<dbReference type="InterPro" id="IPR013283">
    <property type="entry name" value="RLI1"/>
</dbReference>
<dbReference type="Proteomes" id="UP000031056">
    <property type="component" value="Unassembled WGS sequence"/>
</dbReference>
<dbReference type="InterPro" id="IPR017871">
    <property type="entry name" value="ABC_transporter-like_CS"/>
</dbReference>
<dbReference type="AlphaFoldDB" id="A0A0B2UHV4"/>
<dbReference type="SUPFAM" id="SSF52540">
    <property type="entry name" value="P-loop containing nucleoside triphosphate hydrolases"/>
    <property type="match status" value="2"/>
</dbReference>
<dbReference type="PANTHER" id="PTHR19248">
    <property type="entry name" value="ATP-BINDING TRANSPORT PROTEIN-RELATED"/>
    <property type="match status" value="1"/>
</dbReference>
<dbReference type="GO" id="GO:0006413">
    <property type="term" value="P:translational initiation"/>
    <property type="evidence" value="ECO:0007669"/>
    <property type="project" value="EnsemblFungi"/>
</dbReference>
<dbReference type="PROSITE" id="PS51379">
    <property type="entry name" value="4FE4S_FER_2"/>
    <property type="match status" value="1"/>
</dbReference>
<dbReference type="PROSITE" id="PS50893">
    <property type="entry name" value="ABC_TRANSPORTER_2"/>
    <property type="match status" value="2"/>
</dbReference>
<feature type="domain" description="ABC transporter" evidence="4">
    <location>
        <begin position="72"/>
        <end position="356"/>
    </location>
</feature>
<keyword evidence="1" id="KW-0547">Nucleotide-binding</keyword>
<dbReference type="FunFam" id="3.40.50.300:FF:001546">
    <property type="entry name" value="RNase L inhibitor homolog"/>
    <property type="match status" value="1"/>
</dbReference>
<protein>
    <submittedName>
        <fullName evidence="6">ATPase domain 1 of RNase L inhibitor</fullName>
    </submittedName>
</protein>
<dbReference type="RefSeq" id="XP_014562965.1">
    <property type="nucleotide sequence ID" value="XM_014707479.1"/>
</dbReference>
<dbReference type="PROSITE" id="PS00211">
    <property type="entry name" value="ABC_TRANSPORTER_1"/>
    <property type="match status" value="2"/>
</dbReference>
<dbReference type="GO" id="GO:0006415">
    <property type="term" value="P:translational termination"/>
    <property type="evidence" value="ECO:0007669"/>
    <property type="project" value="EnsemblFungi"/>
</dbReference>
<dbReference type="NCBIfam" id="NF009945">
    <property type="entry name" value="PRK13409.1"/>
    <property type="match status" value="1"/>
</dbReference>
<dbReference type="SMART" id="SM00382">
    <property type="entry name" value="AAA"/>
    <property type="match status" value="2"/>
</dbReference>
<dbReference type="OrthoDB" id="6593433at2759"/>
<reference evidence="6 7" key="1">
    <citation type="journal article" date="2014" name="MBio">
        <title>The Ordospora colligata genome; evolution of extreme reduction in microsporidia and host-to-parasite horizontal gene transfer.</title>
        <authorList>
            <person name="Pombert J.-F."/>
            <person name="Haag K.L."/>
            <person name="Beidas S."/>
            <person name="Ebert D."/>
            <person name="Keeling P.J."/>
        </authorList>
    </citation>
    <scope>NUCLEOTIDE SEQUENCE [LARGE SCALE GENOMIC DNA]</scope>
    <source>
        <strain evidence="6 7">OC4</strain>
    </source>
</reference>
<evidence type="ECO:0000313" key="7">
    <source>
        <dbReference type="Proteomes" id="UP000031056"/>
    </source>
</evidence>
<dbReference type="InterPro" id="IPR003593">
    <property type="entry name" value="AAA+_ATPase"/>
</dbReference>
<name>A0A0B2UHV4_9MICR</name>
<dbReference type="Gene3D" id="3.40.50.300">
    <property type="entry name" value="P-loop containing nucleotide triphosphate hydrolases"/>
    <property type="match status" value="2"/>
</dbReference>
<dbReference type="GO" id="GO:0005852">
    <property type="term" value="C:eukaryotic translation initiation factor 3 complex"/>
    <property type="evidence" value="ECO:0007669"/>
    <property type="project" value="EnsemblFungi"/>
</dbReference>
<dbReference type="PRINTS" id="PR01868">
    <property type="entry name" value="ABCEFAMILY"/>
</dbReference>
<dbReference type="STRING" id="1354746.A0A0B2UHV4"/>
<dbReference type="Pfam" id="PF00037">
    <property type="entry name" value="Fer4"/>
    <property type="match status" value="1"/>
</dbReference>
<accession>A0A0B2UHV4</accession>
<dbReference type="Pfam" id="PF00005">
    <property type="entry name" value="ABC_tran"/>
    <property type="match status" value="2"/>
</dbReference>
<dbReference type="SUPFAM" id="SSF54862">
    <property type="entry name" value="4Fe-4S ferredoxins"/>
    <property type="match status" value="1"/>
</dbReference>
<dbReference type="EMBL" id="JOKQ01000012">
    <property type="protein sequence ID" value="KHN68923.1"/>
    <property type="molecule type" value="Genomic_DNA"/>
</dbReference>
<dbReference type="GO" id="GO:0000054">
    <property type="term" value="P:ribosomal subunit export from nucleus"/>
    <property type="evidence" value="ECO:0007669"/>
    <property type="project" value="EnsemblFungi"/>
</dbReference>
<dbReference type="VEuPathDB" id="MicrosporidiaDB:M896_121460"/>
<evidence type="ECO:0000256" key="3">
    <source>
        <dbReference type="SAM" id="MobiDB-lite"/>
    </source>
</evidence>
<evidence type="ECO:0000259" key="5">
    <source>
        <dbReference type="PROSITE" id="PS51379"/>
    </source>
</evidence>
<feature type="domain" description="4Fe-4S ferredoxin-type" evidence="5">
    <location>
        <begin position="48"/>
        <end position="77"/>
    </location>
</feature>